<proteinExistence type="predicted"/>
<dbReference type="Proteomes" id="UP001363151">
    <property type="component" value="Unassembled WGS sequence"/>
</dbReference>
<accession>A0ABR1FLU2</accession>
<dbReference type="PANTHER" id="PTHR11474">
    <property type="entry name" value="TYROSINASE FAMILY MEMBER"/>
    <property type="match status" value="1"/>
</dbReference>
<dbReference type="InterPro" id="IPR008922">
    <property type="entry name" value="Di-copper_centre_dom_sf"/>
</dbReference>
<dbReference type="Gene3D" id="1.10.1280.10">
    <property type="entry name" value="Di-copper center containing domain from catechol oxidase"/>
    <property type="match status" value="2"/>
</dbReference>
<dbReference type="PANTHER" id="PTHR11474:SF126">
    <property type="entry name" value="TYROSINASE-LIKE PROTEIN TYR-1-RELATED"/>
    <property type="match status" value="1"/>
</dbReference>
<keyword evidence="2" id="KW-0186">Copper</keyword>
<dbReference type="PROSITE" id="PS00498">
    <property type="entry name" value="TYROSINASE_2"/>
    <property type="match status" value="1"/>
</dbReference>
<reference evidence="4 5" key="1">
    <citation type="submission" date="2024-03" db="EMBL/GenBank/DDBJ databases">
        <title>Aureococcus anophagefferens CCMP1851 and Kratosvirus quantuckense: Draft genome of a second virus-susceptible host strain in the model system.</title>
        <authorList>
            <person name="Chase E."/>
            <person name="Truchon A.R."/>
            <person name="Schepens W."/>
            <person name="Wilhelm S.W."/>
        </authorList>
    </citation>
    <scope>NUCLEOTIDE SEQUENCE [LARGE SCALE GENOMIC DNA]</scope>
    <source>
        <strain evidence="4 5">CCMP1851</strain>
    </source>
</reference>
<keyword evidence="1" id="KW-0479">Metal-binding</keyword>
<dbReference type="Pfam" id="PF00264">
    <property type="entry name" value="Tyrosinase"/>
    <property type="match status" value="1"/>
</dbReference>
<dbReference type="SUPFAM" id="SSF48056">
    <property type="entry name" value="Di-copper centre-containing domain"/>
    <property type="match status" value="2"/>
</dbReference>
<evidence type="ECO:0000313" key="5">
    <source>
        <dbReference type="Proteomes" id="UP001363151"/>
    </source>
</evidence>
<comment type="caution">
    <text evidence="4">The sequence shown here is derived from an EMBL/GenBank/DDBJ whole genome shotgun (WGS) entry which is preliminary data.</text>
</comment>
<protein>
    <recommendedName>
        <fullName evidence="3">Tyrosinase copper-binding domain-containing protein</fullName>
    </recommendedName>
</protein>
<dbReference type="EMBL" id="JBBJCI010000363">
    <property type="protein sequence ID" value="KAK7233207.1"/>
    <property type="molecule type" value="Genomic_DNA"/>
</dbReference>
<evidence type="ECO:0000313" key="4">
    <source>
        <dbReference type="EMBL" id="KAK7233207.1"/>
    </source>
</evidence>
<gene>
    <name evidence="4" type="ORF">SO694_00038122</name>
</gene>
<keyword evidence="5" id="KW-1185">Reference proteome</keyword>
<dbReference type="InterPro" id="IPR002227">
    <property type="entry name" value="Tyrosinase_Cu-bd"/>
</dbReference>
<sequence>MGAASEERSSLMSRPDEAEAAEPARRVAALALAVGLSVAAVAGAGGVRRLIAGDTFAETPLRFRVANPEYGDAAPASLALYPFAHVGEPHRASRLTAEDAVGGATYAWTVRLDGALLASGAGATFAFNFTAPGRRYAVALAESPSGRTAEDDVHCKYVRREIRALTDRERSAYFDAFEVVAKLPLEEGRARYGDNFVNLHSTTIKHVHGTGCSPFHGGLSFLTAHTAFTYEVDRAMQLVDPGVLTPYWDFTLDAEFLGANWTESQLFQLDWFGPLMPKNAQRTLEGRFANVSVPSDCDFDVHNAYCRVTDERNEDPSALVTRAHELCGLKTDVALPGCSEFSQCLTTTSLTDLHTCAEDVMHGNMHTVIGGFFGCPYALGDLVANHPSWEEMLTGIGTRAINIWQHVYGAKAMKCPLKCDAAEDSWETCHCSCPALSPKPGPNGTVEAATLGVDASKRFFNETGIIYFADPSDCASFASPYVYKKYFDVQTKADGSCDYSIKGLNNDDNKEFLHFLAFFSCSPGKFGAMSTAASANDPLFWPIHPLFDRLLAYMRLSGDLDLAWPDATCRGHSLDDTLPFSGFRDADNATDLYTNRDLLDVFDPASAELNYVFADFSWDHCDAAIADAATFAFQDSSARTGGGGHARR</sequence>
<organism evidence="4 5">
    <name type="scientific">Aureococcus anophagefferens</name>
    <name type="common">Harmful bloom alga</name>
    <dbReference type="NCBI Taxonomy" id="44056"/>
    <lineage>
        <taxon>Eukaryota</taxon>
        <taxon>Sar</taxon>
        <taxon>Stramenopiles</taxon>
        <taxon>Ochrophyta</taxon>
        <taxon>Pelagophyceae</taxon>
        <taxon>Pelagomonadales</taxon>
        <taxon>Pelagomonadaceae</taxon>
        <taxon>Aureococcus</taxon>
    </lineage>
</organism>
<feature type="domain" description="Tyrosinase copper-binding" evidence="3">
    <location>
        <begin position="537"/>
        <end position="548"/>
    </location>
</feature>
<evidence type="ECO:0000256" key="2">
    <source>
        <dbReference type="ARBA" id="ARBA00023008"/>
    </source>
</evidence>
<dbReference type="InterPro" id="IPR050316">
    <property type="entry name" value="Tyrosinase/Hemocyanin"/>
</dbReference>
<evidence type="ECO:0000259" key="3">
    <source>
        <dbReference type="PROSITE" id="PS00498"/>
    </source>
</evidence>
<name>A0ABR1FLU2_AURAN</name>
<evidence type="ECO:0000256" key="1">
    <source>
        <dbReference type="ARBA" id="ARBA00022723"/>
    </source>
</evidence>